<feature type="domain" description="RNA polymerase sigma factor 70 region 4 type 2" evidence="7">
    <location>
        <begin position="122"/>
        <end position="173"/>
    </location>
</feature>
<feature type="domain" description="RNA polymerase sigma-70 region 2" evidence="6">
    <location>
        <begin position="26"/>
        <end position="92"/>
    </location>
</feature>
<keyword evidence="9" id="KW-1185">Reference proteome</keyword>
<dbReference type="SUPFAM" id="SSF88659">
    <property type="entry name" value="Sigma3 and sigma4 domains of RNA polymerase sigma factors"/>
    <property type="match status" value="1"/>
</dbReference>
<feature type="coiled-coil region" evidence="5">
    <location>
        <begin position="160"/>
        <end position="187"/>
    </location>
</feature>
<dbReference type="InterPro" id="IPR007627">
    <property type="entry name" value="RNA_pol_sigma70_r2"/>
</dbReference>
<keyword evidence="3" id="KW-0731">Sigma factor</keyword>
<dbReference type="Gene3D" id="1.10.10.10">
    <property type="entry name" value="Winged helix-like DNA-binding domain superfamily/Winged helix DNA-binding domain"/>
    <property type="match status" value="1"/>
</dbReference>
<sequence length="195" mass="23205">MATLQDRDHKVIEEILKGNGERFHELIARYKNGVYSICLRMVKDREEARDLAQEVFIKAYYSLKGYNREYKFSTWIFKIATNLCIDHLRKRKAQTLSLDERLSMPYDAASAESVYFHRCNRDEINRVIDGLPEDYRILIILYHKEGLSYQDICQVLDLPMSKVKNRLHRARNMLKEKLREIKEEESGWTAKELQV</sequence>
<dbReference type="PANTHER" id="PTHR43133:SF51">
    <property type="entry name" value="RNA POLYMERASE SIGMA FACTOR"/>
    <property type="match status" value="1"/>
</dbReference>
<evidence type="ECO:0000256" key="1">
    <source>
        <dbReference type="ARBA" id="ARBA00010641"/>
    </source>
</evidence>
<dbReference type="CDD" id="cd06171">
    <property type="entry name" value="Sigma70_r4"/>
    <property type="match status" value="1"/>
</dbReference>
<gene>
    <name evidence="8" type="primary">sigW_2</name>
    <name evidence="8" type="ORF">AN619_16530</name>
</gene>
<dbReference type="NCBIfam" id="TIGR02937">
    <property type="entry name" value="sigma70-ECF"/>
    <property type="match status" value="1"/>
</dbReference>
<dbReference type="RefSeq" id="WP_083525050.1">
    <property type="nucleotide sequence ID" value="NZ_LOEE01000032.1"/>
</dbReference>
<keyword evidence="4" id="KW-0804">Transcription</keyword>
<evidence type="ECO:0000256" key="3">
    <source>
        <dbReference type="ARBA" id="ARBA00023082"/>
    </source>
</evidence>
<dbReference type="InterPro" id="IPR013249">
    <property type="entry name" value="RNA_pol_sigma70_r4_t2"/>
</dbReference>
<proteinExistence type="inferred from homology"/>
<dbReference type="Gene3D" id="1.10.1740.10">
    <property type="match status" value="1"/>
</dbReference>
<evidence type="ECO:0000256" key="4">
    <source>
        <dbReference type="ARBA" id="ARBA00023163"/>
    </source>
</evidence>
<organism evidence="8 9">
    <name type="scientific">Thermotalea metallivorans</name>
    <dbReference type="NCBI Taxonomy" id="520762"/>
    <lineage>
        <taxon>Bacteria</taxon>
        <taxon>Bacillati</taxon>
        <taxon>Bacillota</taxon>
        <taxon>Clostridia</taxon>
        <taxon>Peptostreptococcales</taxon>
        <taxon>Thermotaleaceae</taxon>
        <taxon>Thermotalea</taxon>
    </lineage>
</organism>
<dbReference type="Proteomes" id="UP000070456">
    <property type="component" value="Unassembled WGS sequence"/>
</dbReference>
<dbReference type="PANTHER" id="PTHR43133">
    <property type="entry name" value="RNA POLYMERASE ECF-TYPE SIGMA FACTO"/>
    <property type="match status" value="1"/>
</dbReference>
<dbReference type="InterPro" id="IPR013324">
    <property type="entry name" value="RNA_pol_sigma_r3/r4-like"/>
</dbReference>
<evidence type="ECO:0000259" key="7">
    <source>
        <dbReference type="Pfam" id="PF08281"/>
    </source>
</evidence>
<evidence type="ECO:0000313" key="9">
    <source>
        <dbReference type="Proteomes" id="UP000070456"/>
    </source>
</evidence>
<comment type="similarity">
    <text evidence="1">Belongs to the sigma-70 factor family. ECF subfamily.</text>
</comment>
<dbReference type="GO" id="GO:0003677">
    <property type="term" value="F:DNA binding"/>
    <property type="evidence" value="ECO:0007669"/>
    <property type="project" value="InterPro"/>
</dbReference>
<comment type="caution">
    <text evidence="8">The sequence shown here is derived from an EMBL/GenBank/DDBJ whole genome shotgun (WGS) entry which is preliminary data.</text>
</comment>
<accession>A0A140L532</accession>
<evidence type="ECO:0000256" key="2">
    <source>
        <dbReference type="ARBA" id="ARBA00023015"/>
    </source>
</evidence>
<evidence type="ECO:0000256" key="5">
    <source>
        <dbReference type="SAM" id="Coils"/>
    </source>
</evidence>
<keyword evidence="5" id="KW-0175">Coiled coil</keyword>
<keyword evidence="2" id="KW-0805">Transcription regulation</keyword>
<dbReference type="STRING" id="520762.AN619_16530"/>
<dbReference type="InterPro" id="IPR014284">
    <property type="entry name" value="RNA_pol_sigma-70_dom"/>
</dbReference>
<dbReference type="AlphaFoldDB" id="A0A140L532"/>
<name>A0A140L532_9FIRM</name>
<reference evidence="8 9" key="1">
    <citation type="submission" date="2015-12" db="EMBL/GenBank/DDBJ databases">
        <title>Draft genome sequence of the thermoanaerobe Thermotalea metallivorans, an isolate from the runoff channel of the Great Artesian Basin, Australia.</title>
        <authorList>
            <person name="Patel B.K."/>
        </authorList>
    </citation>
    <scope>NUCLEOTIDE SEQUENCE [LARGE SCALE GENOMIC DNA]</scope>
    <source>
        <strain evidence="8 9">B2-1</strain>
    </source>
</reference>
<dbReference type="SUPFAM" id="SSF88946">
    <property type="entry name" value="Sigma2 domain of RNA polymerase sigma factors"/>
    <property type="match status" value="1"/>
</dbReference>
<evidence type="ECO:0000259" key="6">
    <source>
        <dbReference type="Pfam" id="PF04542"/>
    </source>
</evidence>
<dbReference type="Pfam" id="PF04542">
    <property type="entry name" value="Sigma70_r2"/>
    <property type="match status" value="1"/>
</dbReference>
<dbReference type="InterPro" id="IPR039425">
    <property type="entry name" value="RNA_pol_sigma-70-like"/>
</dbReference>
<dbReference type="EMBL" id="LOEE01000032">
    <property type="protein sequence ID" value="KXG75657.1"/>
    <property type="molecule type" value="Genomic_DNA"/>
</dbReference>
<evidence type="ECO:0000313" key="8">
    <source>
        <dbReference type="EMBL" id="KXG75657.1"/>
    </source>
</evidence>
<dbReference type="Pfam" id="PF08281">
    <property type="entry name" value="Sigma70_r4_2"/>
    <property type="match status" value="1"/>
</dbReference>
<dbReference type="InterPro" id="IPR036388">
    <property type="entry name" value="WH-like_DNA-bd_sf"/>
</dbReference>
<protein>
    <submittedName>
        <fullName evidence="8">ECF RNA polymerase sigma factor SigW</fullName>
    </submittedName>
</protein>
<dbReference type="GO" id="GO:0006352">
    <property type="term" value="P:DNA-templated transcription initiation"/>
    <property type="evidence" value="ECO:0007669"/>
    <property type="project" value="InterPro"/>
</dbReference>
<dbReference type="GO" id="GO:0016987">
    <property type="term" value="F:sigma factor activity"/>
    <property type="evidence" value="ECO:0007669"/>
    <property type="project" value="UniProtKB-KW"/>
</dbReference>
<dbReference type="InterPro" id="IPR013325">
    <property type="entry name" value="RNA_pol_sigma_r2"/>
</dbReference>